<evidence type="ECO:0000256" key="9">
    <source>
        <dbReference type="ARBA" id="ARBA00023136"/>
    </source>
</evidence>
<proteinExistence type="inferred from homology"/>
<comment type="similarity">
    <text evidence="11">Belongs to the TonB-dependent receptor family.</text>
</comment>
<evidence type="ECO:0000256" key="5">
    <source>
        <dbReference type="ARBA" id="ARBA00022692"/>
    </source>
</evidence>
<dbReference type="GO" id="GO:0015344">
    <property type="term" value="F:siderophore uptake transmembrane transporter activity"/>
    <property type="evidence" value="ECO:0007669"/>
    <property type="project" value="TreeGrafter"/>
</dbReference>
<keyword evidence="3 11" id="KW-1134">Transmembrane beta strand</keyword>
<dbReference type="InterPro" id="IPR039426">
    <property type="entry name" value="TonB-dep_rcpt-like"/>
</dbReference>
<keyword evidence="12" id="KW-0675">Receptor</keyword>
<keyword evidence="8" id="KW-0406">Ion transport</keyword>
<keyword evidence="5 11" id="KW-0812">Transmembrane</keyword>
<sequence>MVLKRALGVRYIGVSQGDTKNTISVPAVTLYDAMVGYSLGELSSSLKGAEVQLNMNNIANKHYVASCAGETACFYGIGRTMTATINYRW</sequence>
<evidence type="ECO:0000256" key="8">
    <source>
        <dbReference type="ARBA" id="ARBA00023065"/>
    </source>
</evidence>
<evidence type="ECO:0000313" key="12">
    <source>
        <dbReference type="EMBL" id="SPZ01708.1"/>
    </source>
</evidence>
<dbReference type="PANTHER" id="PTHR32552:SF68">
    <property type="entry name" value="FERRICHROME OUTER MEMBRANE TRANSPORTER_PHAGE RECEPTOR"/>
    <property type="match status" value="1"/>
</dbReference>
<dbReference type="SUPFAM" id="SSF56935">
    <property type="entry name" value="Porins"/>
    <property type="match status" value="1"/>
</dbReference>
<reference evidence="12 13" key="1">
    <citation type="submission" date="2018-06" db="EMBL/GenBank/DDBJ databases">
        <authorList>
            <consortium name="Pathogen Informatics"/>
            <person name="Doyle S."/>
        </authorList>
    </citation>
    <scope>NUCLEOTIDE SEQUENCE [LARGE SCALE GENOMIC DNA]</scope>
    <source>
        <strain evidence="12 13">NCTC10975</strain>
    </source>
</reference>
<organism evidence="12 13">
    <name type="scientific">Proteus mirabilis</name>
    <dbReference type="NCBI Taxonomy" id="584"/>
    <lineage>
        <taxon>Bacteria</taxon>
        <taxon>Pseudomonadati</taxon>
        <taxon>Pseudomonadota</taxon>
        <taxon>Gammaproteobacteria</taxon>
        <taxon>Enterobacterales</taxon>
        <taxon>Morganellaceae</taxon>
        <taxon>Proteus</taxon>
    </lineage>
</organism>
<keyword evidence="9 11" id="KW-0472">Membrane</keyword>
<keyword evidence="10 11" id="KW-0998">Cell outer membrane</keyword>
<dbReference type="PROSITE" id="PS52016">
    <property type="entry name" value="TONB_DEPENDENT_REC_3"/>
    <property type="match status" value="1"/>
</dbReference>
<evidence type="ECO:0000256" key="7">
    <source>
        <dbReference type="ARBA" id="ARBA00023004"/>
    </source>
</evidence>
<dbReference type="Gene3D" id="2.40.170.20">
    <property type="entry name" value="TonB-dependent receptor, beta-barrel domain"/>
    <property type="match status" value="1"/>
</dbReference>
<evidence type="ECO:0000256" key="6">
    <source>
        <dbReference type="ARBA" id="ARBA00022729"/>
    </source>
</evidence>
<dbReference type="AlphaFoldDB" id="A0A2X2C389"/>
<evidence type="ECO:0000256" key="2">
    <source>
        <dbReference type="ARBA" id="ARBA00022448"/>
    </source>
</evidence>
<comment type="subcellular location">
    <subcellularLocation>
        <location evidence="1 11">Cell outer membrane</location>
        <topology evidence="1 11">Multi-pass membrane protein</topology>
    </subcellularLocation>
</comment>
<keyword evidence="4" id="KW-0410">Iron transport</keyword>
<dbReference type="GO" id="GO:0009279">
    <property type="term" value="C:cell outer membrane"/>
    <property type="evidence" value="ECO:0007669"/>
    <property type="project" value="UniProtKB-SubCell"/>
</dbReference>
<evidence type="ECO:0000256" key="4">
    <source>
        <dbReference type="ARBA" id="ARBA00022496"/>
    </source>
</evidence>
<evidence type="ECO:0000256" key="3">
    <source>
        <dbReference type="ARBA" id="ARBA00022452"/>
    </source>
</evidence>
<evidence type="ECO:0000256" key="1">
    <source>
        <dbReference type="ARBA" id="ARBA00004571"/>
    </source>
</evidence>
<evidence type="ECO:0000256" key="11">
    <source>
        <dbReference type="PROSITE-ProRule" id="PRU01360"/>
    </source>
</evidence>
<gene>
    <name evidence="12" type="primary">fhuA_3</name>
    <name evidence="12" type="ORF">NCTC10975_04369</name>
</gene>
<keyword evidence="7" id="KW-0408">Iron</keyword>
<accession>A0A2X2C389</accession>
<evidence type="ECO:0000313" key="13">
    <source>
        <dbReference type="Proteomes" id="UP000251485"/>
    </source>
</evidence>
<name>A0A2X2C389_PROMI</name>
<keyword evidence="2 11" id="KW-0813">Transport</keyword>
<dbReference type="EMBL" id="UAUE01000028">
    <property type="protein sequence ID" value="SPZ01708.1"/>
    <property type="molecule type" value="Genomic_DNA"/>
</dbReference>
<protein>
    <submittedName>
        <fullName evidence="12">TonB-dependent ferric siderephore receptor</fullName>
    </submittedName>
</protein>
<evidence type="ECO:0000256" key="10">
    <source>
        <dbReference type="ARBA" id="ARBA00023237"/>
    </source>
</evidence>
<dbReference type="PANTHER" id="PTHR32552">
    <property type="entry name" value="FERRICHROME IRON RECEPTOR-RELATED"/>
    <property type="match status" value="1"/>
</dbReference>
<keyword evidence="6" id="KW-0732">Signal</keyword>
<dbReference type="Proteomes" id="UP000251485">
    <property type="component" value="Unassembled WGS sequence"/>
</dbReference>
<dbReference type="InterPro" id="IPR036942">
    <property type="entry name" value="Beta-barrel_TonB_sf"/>
</dbReference>